<dbReference type="PRINTS" id="PR00368">
    <property type="entry name" value="FADPNR"/>
</dbReference>
<dbReference type="PANTHER" id="PTHR43557">
    <property type="entry name" value="APOPTOSIS-INDUCING FACTOR 1"/>
    <property type="match status" value="1"/>
</dbReference>
<dbReference type="InterPro" id="IPR016156">
    <property type="entry name" value="FAD/NAD-linked_Rdtase_dimer_sf"/>
</dbReference>
<dbReference type="InterPro" id="IPR023753">
    <property type="entry name" value="FAD/NAD-binding_dom"/>
</dbReference>
<dbReference type="Gene3D" id="3.50.50.60">
    <property type="entry name" value="FAD/NAD(P)-binding domain"/>
    <property type="match status" value="2"/>
</dbReference>
<evidence type="ECO:0000259" key="6">
    <source>
        <dbReference type="Pfam" id="PF14759"/>
    </source>
</evidence>
<gene>
    <name evidence="7" type="primary">rubB</name>
    <name evidence="7" type="ORF">GSI01S_17_00140</name>
</gene>
<dbReference type="EMBL" id="BANU01000017">
    <property type="protein sequence ID" value="GAC61427.1"/>
    <property type="molecule type" value="Genomic_DNA"/>
</dbReference>
<dbReference type="eggNOG" id="COG0446">
    <property type="taxonomic scope" value="Bacteria"/>
</dbReference>
<evidence type="ECO:0000256" key="4">
    <source>
        <dbReference type="ARBA" id="ARBA00023002"/>
    </source>
</evidence>
<dbReference type="InterPro" id="IPR050446">
    <property type="entry name" value="FAD-oxidoreductase/Apoptosis"/>
</dbReference>
<evidence type="ECO:0000256" key="1">
    <source>
        <dbReference type="ARBA" id="ARBA00001974"/>
    </source>
</evidence>
<dbReference type="GO" id="GO:0016651">
    <property type="term" value="F:oxidoreductase activity, acting on NAD(P)H"/>
    <property type="evidence" value="ECO:0007669"/>
    <property type="project" value="TreeGrafter"/>
</dbReference>
<evidence type="ECO:0000256" key="3">
    <source>
        <dbReference type="ARBA" id="ARBA00022827"/>
    </source>
</evidence>
<sequence>MTGQTASDAGVVVVGAGTAGVTAAATLRAEGYDGPVTLIGAEPGTPYRRTALSKDLLGADLSESRIALQKPDFWASRGIDIRTRVSVTAIDTAARTVALDDGTRLDYRALVLATGGRPIRPSWLAADVPALRTRDDAIAIRDGLNDSQRLVVIGGGLIGLELAASAAAHGMSATVVEAGGRVASRVMPAVVSDYLQRLHEGNGVRLHLGSAAHSATSERVQLSGGAELAGTVVAAIGASPEVALAAAAGVPTGPAGIVVDSTLATEVPGVFAAGDAAGPPDLRTGRPARGEHWFGATDQGRAVAQSVLAGLRGEPAAPFVEVPRAWTVQYGVNVQMVGWPTAEGEVELDGSIDDADATVRTVVDGELVGAVTIGRAAVARACRSEIAAALVSKV</sequence>
<name>L7LMU6_9ACTN</name>
<dbReference type="Pfam" id="PF07992">
    <property type="entry name" value="Pyr_redox_2"/>
    <property type="match status" value="1"/>
</dbReference>
<dbReference type="Proteomes" id="UP000035083">
    <property type="component" value="Unassembled WGS sequence"/>
</dbReference>
<dbReference type="RefSeq" id="WP_006896829.1">
    <property type="nucleotide sequence ID" value="NZ_BANU01000017.1"/>
</dbReference>
<dbReference type="GO" id="GO:0005737">
    <property type="term" value="C:cytoplasm"/>
    <property type="evidence" value="ECO:0007669"/>
    <property type="project" value="TreeGrafter"/>
</dbReference>
<comment type="caution">
    <text evidence="7">The sequence shown here is derived from an EMBL/GenBank/DDBJ whole genome shotgun (WGS) entry which is preliminary data.</text>
</comment>
<dbReference type="Gene3D" id="3.30.390.30">
    <property type="match status" value="1"/>
</dbReference>
<evidence type="ECO:0000256" key="2">
    <source>
        <dbReference type="ARBA" id="ARBA00022630"/>
    </source>
</evidence>
<dbReference type="Pfam" id="PF14759">
    <property type="entry name" value="Reductase_C"/>
    <property type="match status" value="1"/>
</dbReference>
<feature type="domain" description="FAD/NAD(P)-binding" evidence="5">
    <location>
        <begin position="11"/>
        <end position="299"/>
    </location>
</feature>
<dbReference type="InterPro" id="IPR028202">
    <property type="entry name" value="Reductase_C"/>
</dbReference>
<comment type="cofactor">
    <cofactor evidence="1">
        <name>FAD</name>
        <dbReference type="ChEBI" id="CHEBI:57692"/>
    </cofactor>
</comment>
<dbReference type="SUPFAM" id="SSF51905">
    <property type="entry name" value="FAD/NAD(P)-binding domain"/>
    <property type="match status" value="2"/>
</dbReference>
<dbReference type="PRINTS" id="PR00411">
    <property type="entry name" value="PNDRDTASEI"/>
</dbReference>
<keyword evidence="8" id="KW-1185">Reference proteome</keyword>
<protein>
    <submittedName>
        <fullName evidence="7">Rubredoxin reductase</fullName>
    </submittedName>
</protein>
<evidence type="ECO:0000313" key="7">
    <source>
        <dbReference type="EMBL" id="GAC61427.1"/>
    </source>
</evidence>
<keyword evidence="2" id="KW-0285">Flavoprotein</keyword>
<organism evidence="7 8">
    <name type="scientific">Gordonia sihwensis NBRC 108236</name>
    <dbReference type="NCBI Taxonomy" id="1223544"/>
    <lineage>
        <taxon>Bacteria</taxon>
        <taxon>Bacillati</taxon>
        <taxon>Actinomycetota</taxon>
        <taxon>Actinomycetes</taxon>
        <taxon>Mycobacteriales</taxon>
        <taxon>Gordoniaceae</taxon>
        <taxon>Gordonia</taxon>
    </lineage>
</organism>
<reference evidence="7 8" key="1">
    <citation type="submission" date="2012-12" db="EMBL/GenBank/DDBJ databases">
        <title>Whole genome shotgun sequence of Gordonia sihwensis NBRC 108236.</title>
        <authorList>
            <person name="Yoshida I."/>
            <person name="Hosoyama A."/>
            <person name="Tsuchikane K."/>
            <person name="Ando Y."/>
            <person name="Baba S."/>
            <person name="Ohji S."/>
            <person name="Hamada M."/>
            <person name="Tamura T."/>
            <person name="Yamazoe A."/>
            <person name="Yamazaki S."/>
            <person name="Fujita N."/>
        </authorList>
    </citation>
    <scope>NUCLEOTIDE SEQUENCE [LARGE SCALE GENOMIC DNA]</scope>
    <source>
        <strain evidence="7 8">NBRC 108236</strain>
    </source>
</reference>
<dbReference type="SUPFAM" id="SSF55424">
    <property type="entry name" value="FAD/NAD-linked reductases, dimerisation (C-terminal) domain"/>
    <property type="match status" value="1"/>
</dbReference>
<dbReference type="AlphaFoldDB" id="L7LMU6"/>
<accession>L7LMU6</accession>
<dbReference type="PANTHER" id="PTHR43557:SF2">
    <property type="entry name" value="RIESKE DOMAIN-CONTAINING PROTEIN-RELATED"/>
    <property type="match status" value="1"/>
</dbReference>
<proteinExistence type="predicted"/>
<keyword evidence="3" id="KW-0274">FAD</keyword>
<dbReference type="InterPro" id="IPR036188">
    <property type="entry name" value="FAD/NAD-bd_sf"/>
</dbReference>
<evidence type="ECO:0000259" key="5">
    <source>
        <dbReference type="Pfam" id="PF07992"/>
    </source>
</evidence>
<evidence type="ECO:0000313" key="8">
    <source>
        <dbReference type="Proteomes" id="UP000035083"/>
    </source>
</evidence>
<feature type="domain" description="Reductase C-terminal" evidence="6">
    <location>
        <begin position="326"/>
        <end position="388"/>
    </location>
</feature>
<keyword evidence="4" id="KW-0560">Oxidoreductase</keyword>